<dbReference type="AlphaFoldDB" id="A0A6A7C385"/>
<keyword evidence="2" id="KW-1185">Reference proteome</keyword>
<sequence length="107" mass="12485">MLDKFLLILFCVFTSFIWEHHWHYFSLTLATTFIPKGVTSHSLRASSDIVRPSENVLAPPRPKGHVNRTTSISHFVVLTYRIYTHEKKHPLRSVWKDLSNGPTFEYS</sequence>
<dbReference type="EMBL" id="MU005969">
    <property type="protein sequence ID" value="KAF2861971.1"/>
    <property type="molecule type" value="Genomic_DNA"/>
</dbReference>
<gene>
    <name evidence="1" type="ORF">K470DRAFT_256504</name>
</gene>
<reference evidence="1" key="1">
    <citation type="journal article" date="2020" name="Stud. Mycol.">
        <title>101 Dothideomycetes genomes: a test case for predicting lifestyles and emergence of pathogens.</title>
        <authorList>
            <person name="Haridas S."/>
            <person name="Albert R."/>
            <person name="Binder M."/>
            <person name="Bloem J."/>
            <person name="Labutti K."/>
            <person name="Salamov A."/>
            <person name="Andreopoulos B."/>
            <person name="Baker S."/>
            <person name="Barry K."/>
            <person name="Bills G."/>
            <person name="Bluhm B."/>
            <person name="Cannon C."/>
            <person name="Castanera R."/>
            <person name="Culley D."/>
            <person name="Daum C."/>
            <person name="Ezra D."/>
            <person name="Gonzalez J."/>
            <person name="Henrissat B."/>
            <person name="Kuo A."/>
            <person name="Liang C."/>
            <person name="Lipzen A."/>
            <person name="Lutzoni F."/>
            <person name="Magnuson J."/>
            <person name="Mondo S."/>
            <person name="Nolan M."/>
            <person name="Ohm R."/>
            <person name="Pangilinan J."/>
            <person name="Park H.-J."/>
            <person name="Ramirez L."/>
            <person name="Alfaro M."/>
            <person name="Sun H."/>
            <person name="Tritt A."/>
            <person name="Yoshinaga Y."/>
            <person name="Zwiers L.-H."/>
            <person name="Turgeon B."/>
            <person name="Goodwin S."/>
            <person name="Spatafora J."/>
            <person name="Crous P."/>
            <person name="Grigoriev I."/>
        </authorList>
    </citation>
    <scope>NUCLEOTIDE SEQUENCE</scope>
    <source>
        <strain evidence="1">CBS 480.64</strain>
    </source>
</reference>
<organism evidence="1 2">
    <name type="scientific">Piedraia hortae CBS 480.64</name>
    <dbReference type="NCBI Taxonomy" id="1314780"/>
    <lineage>
        <taxon>Eukaryota</taxon>
        <taxon>Fungi</taxon>
        <taxon>Dikarya</taxon>
        <taxon>Ascomycota</taxon>
        <taxon>Pezizomycotina</taxon>
        <taxon>Dothideomycetes</taxon>
        <taxon>Dothideomycetidae</taxon>
        <taxon>Capnodiales</taxon>
        <taxon>Piedraiaceae</taxon>
        <taxon>Piedraia</taxon>
    </lineage>
</organism>
<protein>
    <submittedName>
        <fullName evidence="1">Uncharacterized protein</fullName>
    </submittedName>
</protein>
<name>A0A6A7C385_9PEZI</name>
<evidence type="ECO:0000313" key="1">
    <source>
        <dbReference type="EMBL" id="KAF2861971.1"/>
    </source>
</evidence>
<accession>A0A6A7C385</accession>
<evidence type="ECO:0000313" key="2">
    <source>
        <dbReference type="Proteomes" id="UP000799421"/>
    </source>
</evidence>
<proteinExistence type="predicted"/>
<dbReference type="Proteomes" id="UP000799421">
    <property type="component" value="Unassembled WGS sequence"/>
</dbReference>